<comment type="caution">
    <text evidence="2">The sequence shown here is derived from an EMBL/GenBank/DDBJ whole genome shotgun (WGS) entry which is preliminary data.</text>
</comment>
<evidence type="ECO:0000256" key="1">
    <source>
        <dbReference type="SAM" id="Phobius"/>
    </source>
</evidence>
<sequence length="87" mass="10073">MDRPPRRIPTIQDTSFIEDSILNIPPPPIFYEFGVEDCYLHPGRKCFNPFYEPPEKPIITVKSVTLFIIAACIVSFIVFSPLLHYFL</sequence>
<dbReference type="Proteomes" id="UP000886998">
    <property type="component" value="Unassembled WGS sequence"/>
</dbReference>
<reference evidence="2" key="1">
    <citation type="submission" date="2020-08" db="EMBL/GenBank/DDBJ databases">
        <title>Multicomponent nature underlies the extraordinary mechanical properties of spider dragline silk.</title>
        <authorList>
            <person name="Kono N."/>
            <person name="Nakamura H."/>
            <person name="Mori M."/>
            <person name="Yoshida Y."/>
            <person name="Ohtoshi R."/>
            <person name="Malay A.D."/>
            <person name="Moran D.A.P."/>
            <person name="Tomita M."/>
            <person name="Numata K."/>
            <person name="Arakawa K."/>
        </authorList>
    </citation>
    <scope>NUCLEOTIDE SEQUENCE</scope>
</reference>
<feature type="transmembrane region" description="Helical" evidence="1">
    <location>
        <begin position="64"/>
        <end position="86"/>
    </location>
</feature>
<keyword evidence="1" id="KW-0812">Transmembrane</keyword>
<accession>A0A8X7CAX5</accession>
<evidence type="ECO:0000313" key="3">
    <source>
        <dbReference type="Proteomes" id="UP000886998"/>
    </source>
</evidence>
<keyword evidence="3" id="KW-1185">Reference proteome</keyword>
<gene>
    <name evidence="2" type="ORF">TNIN_98391</name>
</gene>
<organism evidence="2 3">
    <name type="scientific">Trichonephila inaurata madagascariensis</name>
    <dbReference type="NCBI Taxonomy" id="2747483"/>
    <lineage>
        <taxon>Eukaryota</taxon>
        <taxon>Metazoa</taxon>
        <taxon>Ecdysozoa</taxon>
        <taxon>Arthropoda</taxon>
        <taxon>Chelicerata</taxon>
        <taxon>Arachnida</taxon>
        <taxon>Araneae</taxon>
        <taxon>Araneomorphae</taxon>
        <taxon>Entelegynae</taxon>
        <taxon>Araneoidea</taxon>
        <taxon>Nephilidae</taxon>
        <taxon>Trichonephila</taxon>
        <taxon>Trichonephila inaurata</taxon>
    </lineage>
</organism>
<dbReference type="EMBL" id="BMAV01015310">
    <property type="protein sequence ID" value="GFY64564.1"/>
    <property type="molecule type" value="Genomic_DNA"/>
</dbReference>
<keyword evidence="1" id="KW-0472">Membrane</keyword>
<dbReference type="AlphaFoldDB" id="A0A8X7CAX5"/>
<keyword evidence="1" id="KW-1133">Transmembrane helix</keyword>
<evidence type="ECO:0000313" key="2">
    <source>
        <dbReference type="EMBL" id="GFY64564.1"/>
    </source>
</evidence>
<proteinExistence type="predicted"/>
<name>A0A8X7CAX5_9ARAC</name>
<protein>
    <submittedName>
        <fullName evidence="2">Uncharacterized protein</fullName>
    </submittedName>
</protein>
<dbReference type="OrthoDB" id="10318290at2759"/>